<proteinExistence type="inferred from homology"/>
<dbReference type="GO" id="GO:0005507">
    <property type="term" value="F:copper ion binding"/>
    <property type="evidence" value="ECO:0007669"/>
    <property type="project" value="InterPro"/>
</dbReference>
<dbReference type="PANTHER" id="PTHR22888">
    <property type="entry name" value="CYTOCHROME C OXIDASE, SUBUNIT II"/>
    <property type="match status" value="1"/>
</dbReference>
<feature type="non-terminal residue" evidence="15">
    <location>
        <position position="156"/>
    </location>
</feature>
<feature type="transmembrane region" description="Helical" evidence="12">
    <location>
        <begin position="16"/>
        <end position="40"/>
    </location>
</feature>
<keyword evidence="6 12" id="KW-0812">Transmembrane</keyword>
<evidence type="ECO:0000256" key="7">
    <source>
        <dbReference type="ARBA" id="ARBA00022967"/>
    </source>
</evidence>
<dbReference type="PROSITE" id="PS50999">
    <property type="entry name" value="COX2_TM"/>
    <property type="match status" value="1"/>
</dbReference>
<evidence type="ECO:0000313" key="15">
    <source>
        <dbReference type="EMBL" id="SVD18217.1"/>
    </source>
</evidence>
<dbReference type="InterPro" id="IPR011759">
    <property type="entry name" value="Cyt_c_oxidase_su2_TM_dom"/>
</dbReference>
<evidence type="ECO:0000256" key="3">
    <source>
        <dbReference type="ARBA" id="ARBA00012949"/>
    </source>
</evidence>
<keyword evidence="4" id="KW-0813">Transport</keyword>
<dbReference type="InterPro" id="IPR008972">
    <property type="entry name" value="Cupredoxin"/>
</dbReference>
<comment type="similarity">
    <text evidence="2">Belongs to the cytochrome c oxidase subunit 2 family.</text>
</comment>
<keyword evidence="5" id="KW-0679">Respiratory chain</keyword>
<evidence type="ECO:0000256" key="5">
    <source>
        <dbReference type="ARBA" id="ARBA00022660"/>
    </source>
</evidence>
<keyword evidence="7" id="KW-1278">Translocase</keyword>
<keyword evidence="9 12" id="KW-1133">Transmembrane helix</keyword>
<dbReference type="Pfam" id="PF02790">
    <property type="entry name" value="COX2_TM"/>
    <property type="match status" value="1"/>
</dbReference>
<evidence type="ECO:0000256" key="1">
    <source>
        <dbReference type="ARBA" id="ARBA00004141"/>
    </source>
</evidence>
<dbReference type="GO" id="GO:0004129">
    <property type="term" value="F:cytochrome-c oxidase activity"/>
    <property type="evidence" value="ECO:0007669"/>
    <property type="project" value="UniProtKB-EC"/>
</dbReference>
<evidence type="ECO:0000259" key="14">
    <source>
        <dbReference type="PROSITE" id="PS50999"/>
    </source>
</evidence>
<dbReference type="InterPro" id="IPR036257">
    <property type="entry name" value="Cyt_c_oxidase_su2_TM_sf"/>
</dbReference>
<evidence type="ECO:0000256" key="2">
    <source>
        <dbReference type="ARBA" id="ARBA00007866"/>
    </source>
</evidence>
<accession>A0A382T9Q8</accession>
<evidence type="ECO:0000256" key="11">
    <source>
        <dbReference type="ARBA" id="ARBA00031389"/>
    </source>
</evidence>
<evidence type="ECO:0000256" key="12">
    <source>
        <dbReference type="SAM" id="Phobius"/>
    </source>
</evidence>
<dbReference type="GO" id="GO:0042773">
    <property type="term" value="P:ATP synthesis coupled electron transport"/>
    <property type="evidence" value="ECO:0007669"/>
    <property type="project" value="TreeGrafter"/>
</dbReference>
<feature type="domain" description="Cytochrome oxidase subunit II copper A binding" evidence="13">
    <location>
        <begin position="91"/>
        <end position="156"/>
    </location>
</feature>
<dbReference type="PANTHER" id="PTHR22888:SF9">
    <property type="entry name" value="CYTOCHROME C OXIDASE SUBUNIT 2"/>
    <property type="match status" value="1"/>
</dbReference>
<keyword evidence="8" id="KW-0249">Electron transport</keyword>
<dbReference type="AlphaFoldDB" id="A0A382T9Q8"/>
<dbReference type="GO" id="GO:0016020">
    <property type="term" value="C:membrane"/>
    <property type="evidence" value="ECO:0007669"/>
    <property type="project" value="UniProtKB-SubCell"/>
</dbReference>
<keyword evidence="10 12" id="KW-0472">Membrane</keyword>
<feature type="domain" description="Cytochrome oxidase subunit II transmembrane region profile" evidence="14">
    <location>
        <begin position="1"/>
        <end position="89"/>
    </location>
</feature>
<gene>
    <name evidence="15" type="ORF">METZ01_LOCUS371071</name>
</gene>
<dbReference type="EC" id="7.1.1.9" evidence="3"/>
<name>A0A382T9Q8_9ZZZZ</name>
<protein>
    <recommendedName>
        <fullName evidence="3">cytochrome-c oxidase</fullName>
        <ecNumber evidence="3">7.1.1.9</ecNumber>
    </recommendedName>
    <alternativeName>
        <fullName evidence="11">Cytochrome c oxidase polypeptide II</fullName>
    </alternativeName>
</protein>
<dbReference type="SUPFAM" id="SSF81464">
    <property type="entry name" value="Cytochrome c oxidase subunit II-like, transmembrane region"/>
    <property type="match status" value="1"/>
</dbReference>
<dbReference type="Gene3D" id="1.10.287.90">
    <property type="match status" value="1"/>
</dbReference>
<dbReference type="InterPro" id="IPR002429">
    <property type="entry name" value="CcO_II-like_C"/>
</dbReference>
<feature type="transmembrane region" description="Helical" evidence="12">
    <location>
        <begin position="61"/>
        <end position="82"/>
    </location>
</feature>
<organism evidence="15">
    <name type="scientific">marine metagenome</name>
    <dbReference type="NCBI Taxonomy" id="408172"/>
    <lineage>
        <taxon>unclassified sequences</taxon>
        <taxon>metagenomes</taxon>
        <taxon>ecological metagenomes</taxon>
    </lineage>
</organism>
<dbReference type="SUPFAM" id="SSF49503">
    <property type="entry name" value="Cupredoxins"/>
    <property type="match status" value="1"/>
</dbReference>
<reference evidence="15" key="1">
    <citation type="submission" date="2018-05" db="EMBL/GenBank/DDBJ databases">
        <authorList>
            <person name="Lanie J.A."/>
            <person name="Ng W.-L."/>
            <person name="Kazmierczak K.M."/>
            <person name="Andrzejewski T.M."/>
            <person name="Davidsen T.M."/>
            <person name="Wayne K.J."/>
            <person name="Tettelin H."/>
            <person name="Glass J.I."/>
            <person name="Rusch D."/>
            <person name="Podicherti R."/>
            <person name="Tsui H.-C.T."/>
            <person name="Winkler M.E."/>
        </authorList>
    </citation>
    <scope>NUCLEOTIDE SEQUENCE</scope>
</reference>
<dbReference type="EMBL" id="UINC01134587">
    <property type="protein sequence ID" value="SVD18217.1"/>
    <property type="molecule type" value="Genomic_DNA"/>
</dbReference>
<evidence type="ECO:0000256" key="10">
    <source>
        <dbReference type="ARBA" id="ARBA00023136"/>
    </source>
</evidence>
<evidence type="ECO:0000259" key="13">
    <source>
        <dbReference type="PROSITE" id="PS50857"/>
    </source>
</evidence>
<dbReference type="PROSITE" id="PS50857">
    <property type="entry name" value="COX2_CUA"/>
    <property type="match status" value="1"/>
</dbReference>
<sequence>MMPEGFSTFTAEVDSLYYLILWITGVTFFATEALLIYFIVRYRHKEGRKATYDHGSTKMEVVWTAIPLLILIGLGVLSKGAWDRMKIDVPAGAMEIIVTAKQFEWNATYPGPDGALGTADDFDILNQIHAPVDQPVWIHLRAEDVLHSLFLPEMRV</sequence>
<evidence type="ECO:0000256" key="6">
    <source>
        <dbReference type="ARBA" id="ARBA00022692"/>
    </source>
</evidence>
<evidence type="ECO:0000256" key="9">
    <source>
        <dbReference type="ARBA" id="ARBA00022989"/>
    </source>
</evidence>
<evidence type="ECO:0000256" key="8">
    <source>
        <dbReference type="ARBA" id="ARBA00022982"/>
    </source>
</evidence>
<comment type="subcellular location">
    <subcellularLocation>
        <location evidence="1">Membrane</location>
        <topology evidence="1">Multi-pass membrane protein</topology>
    </subcellularLocation>
</comment>
<dbReference type="InterPro" id="IPR045187">
    <property type="entry name" value="CcO_II"/>
</dbReference>
<dbReference type="Gene3D" id="2.60.40.420">
    <property type="entry name" value="Cupredoxins - blue copper proteins"/>
    <property type="match status" value="1"/>
</dbReference>
<evidence type="ECO:0000256" key="4">
    <source>
        <dbReference type="ARBA" id="ARBA00022448"/>
    </source>
</evidence>